<gene>
    <name evidence="1" type="ORF">ACI1P1_06530</name>
</gene>
<name>A0ACC7NU18_9BACL</name>
<accession>A0ACC7NU18</accession>
<dbReference type="Proteomes" id="UP001631969">
    <property type="component" value="Unassembled WGS sequence"/>
</dbReference>
<dbReference type="EMBL" id="JBJURJ010000003">
    <property type="protein sequence ID" value="MFM9327960.1"/>
    <property type="molecule type" value="Genomic_DNA"/>
</dbReference>
<reference evidence="1" key="1">
    <citation type="submission" date="2024-12" db="EMBL/GenBank/DDBJ databases">
        <authorList>
            <person name="Wu N."/>
        </authorList>
    </citation>
    <scope>NUCLEOTIDE SEQUENCE</scope>
    <source>
        <strain evidence="1">P15</strain>
    </source>
</reference>
<sequence length="1165" mass="126437">MAMGATDVGAIRAKLTLDTGNFKSGMDNAKKQMREVDAGAKTTARSIEGIAGALVSLGASKALVGLVRTVKSLTDEAQAASMAVNGLAEVSKALNVNIEQSTGLAQELANKGFMTLAEASSSVKTLLSSGLGLDETRKLIYATADAAAYNREQHLSWGEAIVQVTRGIKSGNSELTDAAGITTNLSVFQDRYAKSIGTTADKLTEAQKVQAAYSGIMQESALYAGNADTALQGFAGTQAVFNQTLQTAKVELGEAYLPIVEKFLETLTPIIVDVTKWASANKEMVAGLTAAAGAILAVTAAVGALKTALALLEVSLGPVGWVIAGVTAAAGAITAYRAASDAASDSALKWAKNQDVLNAKLAQDPTKRSADDVKGLQGDIEALNKIMEQRNKLMDEYSALERKAQSGQGSMENTNKMFELADGIKEVDASLRKMDFKNADEASKALQRMNQAYEDSIPARVQVEKSTISEIAQRVQQTNGTEALRKKYEELSKVEKLNDAQKAELASTVKQLAKEYPDIIAKMDEEGRYIITNTDLLNAQINTEREIIRTKAELRKQDLQDLQKATKAKIQAATAEITALKAVLEATTTKKSVIDAPAFDESKVNPLLTGTAREYAVAEGKRLNEEAQRQIKSEREKSNELQASLIELSRMVKDIDANKWDDYLPKTGVSGATSSGGDAAKKSGKTAAEIAAEMRRDLFAQDMATARYNAQMYDQTADEQIAAIERIREAHAQYLSENVEDERSLQLQIKALNETKVDDAEKAAKAQYSYSSEWIAMEERRLREKGATETEVAQMALDAWTRVKAQYIEGSDEYKSADKEQYTARMALIKEAERAAKDADESAEKRRDKAQKATLDAIDEQKKAELSAIEAQKKARKDYYDAQIKALDSVERQRDRSEIQAEADKYRLATSEQGQKHYAELIEQLRKMDVEDQKTALANARDAEVDTLDRRKDDIESWYDEIKASIESFSGDVSSIYAATEDSRFSAFVTTNARIKAEMERFTAEMSAMNNVATPQSSYEASILRQMKSNANAWWTASDSGRKQIEAESQALGASIGASYNNGSWYKNGVPLFHTGGIAGGMSFASGSALASDELRAILRAGEVTLTPEQVKSVVESVSGGGKREAANIGNVVHIENATFDSAEDFAAFERNAGQAALDILRKDI</sequence>
<organism evidence="1 2">
    <name type="scientific">Paenibacillus mesotrionivorans</name>
    <dbReference type="NCBI Taxonomy" id="3160968"/>
    <lineage>
        <taxon>Bacteria</taxon>
        <taxon>Bacillati</taxon>
        <taxon>Bacillota</taxon>
        <taxon>Bacilli</taxon>
        <taxon>Bacillales</taxon>
        <taxon>Paenibacillaceae</taxon>
        <taxon>Paenibacillus</taxon>
    </lineage>
</organism>
<evidence type="ECO:0000313" key="1">
    <source>
        <dbReference type="EMBL" id="MFM9327960.1"/>
    </source>
</evidence>
<proteinExistence type="predicted"/>
<protein>
    <submittedName>
        <fullName evidence="1">Uncharacterized protein</fullName>
    </submittedName>
</protein>
<keyword evidence="2" id="KW-1185">Reference proteome</keyword>
<comment type="caution">
    <text evidence="1">The sequence shown here is derived from an EMBL/GenBank/DDBJ whole genome shotgun (WGS) entry which is preliminary data.</text>
</comment>
<evidence type="ECO:0000313" key="2">
    <source>
        <dbReference type="Proteomes" id="UP001631969"/>
    </source>
</evidence>